<evidence type="ECO:0000313" key="1">
    <source>
        <dbReference type="EMBL" id="SDM98013.1"/>
    </source>
</evidence>
<accession>A0A1G9XP57</accession>
<dbReference type="OrthoDB" id="5771510at2"/>
<reference evidence="2" key="1">
    <citation type="submission" date="2016-10" db="EMBL/GenBank/DDBJ databases">
        <authorList>
            <person name="Varghese N."/>
            <person name="Submissions S."/>
        </authorList>
    </citation>
    <scope>NUCLEOTIDE SEQUENCE [LARGE SCALE GENOMIC DNA]</scope>
    <source>
        <strain evidence="2">DSM 24536</strain>
    </source>
</reference>
<gene>
    <name evidence="1" type="ORF">SAMN05421813_13143</name>
</gene>
<protein>
    <submittedName>
        <fullName evidence="1">Uncharacterized protein</fullName>
    </submittedName>
</protein>
<evidence type="ECO:0000313" key="2">
    <source>
        <dbReference type="Proteomes" id="UP000199226"/>
    </source>
</evidence>
<keyword evidence="2" id="KW-1185">Reference proteome</keyword>
<name>A0A1G9XP57_9SPHI</name>
<dbReference type="RefSeq" id="WP_090706606.1">
    <property type="nucleotide sequence ID" value="NZ_FNHH01000031.1"/>
</dbReference>
<organism evidence="1 2">
    <name type="scientific">Daejeonella rubra</name>
    <dbReference type="NCBI Taxonomy" id="990371"/>
    <lineage>
        <taxon>Bacteria</taxon>
        <taxon>Pseudomonadati</taxon>
        <taxon>Bacteroidota</taxon>
        <taxon>Sphingobacteriia</taxon>
        <taxon>Sphingobacteriales</taxon>
        <taxon>Sphingobacteriaceae</taxon>
        <taxon>Daejeonella</taxon>
    </lineage>
</organism>
<dbReference type="AlphaFoldDB" id="A0A1G9XP57"/>
<dbReference type="Proteomes" id="UP000199226">
    <property type="component" value="Unassembled WGS sequence"/>
</dbReference>
<proteinExistence type="predicted"/>
<sequence>MLNKAALSKFLWKDIVIVKINDDDAILVILIFQDLKQGNKFVEEYLNVYPYEFIVTKNETTGRHTFTLNFSDSEYGIRFDSTKTSESYPPVTWLGQGIQTFISNGIWRKTKNKKGREYIYNPEIIPIDDNMQSISLEDDIVKSFSKAIRIEFWPSTKPDEPEMVILVFEKRQGITAYNNLIDLVSIKSTYLKIEVGKMLTISFIDAVEDFHITIPNLKFDKAQLDAFKDSIGENHSFGFVLGLDHPEADRPMLLPTTPDFKIITVAGHI</sequence>
<dbReference type="EMBL" id="FNHH01000031">
    <property type="protein sequence ID" value="SDM98013.1"/>
    <property type="molecule type" value="Genomic_DNA"/>
</dbReference>